<reference evidence="2 3" key="1">
    <citation type="submission" date="2018-06" db="EMBL/GenBank/DDBJ databases">
        <authorList>
            <consortium name="Pathogen Informatics"/>
            <person name="Doyle S."/>
        </authorList>
    </citation>
    <scope>NUCLEOTIDE SEQUENCE [LARGE SCALE GENOMIC DNA]</scope>
    <source>
        <strain evidence="2 3">NCTC13336</strain>
    </source>
</reference>
<feature type="domain" description="Beta-lactamase hydrolase-like protein phosphatase-like" evidence="1">
    <location>
        <begin position="5"/>
        <end position="108"/>
    </location>
</feature>
<dbReference type="Pfam" id="PF04273">
    <property type="entry name" value="BLH_phosphatase"/>
    <property type="match status" value="1"/>
</dbReference>
<dbReference type="GO" id="GO:0016787">
    <property type="term" value="F:hydrolase activity"/>
    <property type="evidence" value="ECO:0007669"/>
    <property type="project" value="InterPro"/>
</dbReference>
<dbReference type="Proteomes" id="UP000254293">
    <property type="component" value="Unassembled WGS sequence"/>
</dbReference>
<evidence type="ECO:0000259" key="1">
    <source>
        <dbReference type="Pfam" id="PF04273"/>
    </source>
</evidence>
<evidence type="ECO:0000313" key="3">
    <source>
        <dbReference type="Proteomes" id="UP000254293"/>
    </source>
</evidence>
<accession>A0A377R171</accession>
<dbReference type="InterPro" id="IPR005939">
    <property type="entry name" value="BLH_phosphatase-like"/>
</dbReference>
<dbReference type="EMBL" id="UGJJ01000001">
    <property type="protein sequence ID" value="STR00839.1"/>
    <property type="molecule type" value="Genomic_DNA"/>
</dbReference>
<dbReference type="InterPro" id="IPR029021">
    <property type="entry name" value="Prot-tyrosine_phosphatase-like"/>
</dbReference>
<dbReference type="NCBIfam" id="TIGR01244">
    <property type="entry name" value="TIGR01244 family sulfur transferase"/>
    <property type="match status" value="1"/>
</dbReference>
<proteinExistence type="predicted"/>
<dbReference type="SUPFAM" id="SSF52799">
    <property type="entry name" value="(Phosphotyrosine protein) phosphatases II"/>
    <property type="match status" value="1"/>
</dbReference>
<dbReference type="AlphaFoldDB" id="A0A377R171"/>
<name>A0A377R171_9NEIS</name>
<dbReference type="Gene3D" id="3.90.190.10">
    <property type="entry name" value="Protein tyrosine phosphatase superfamily"/>
    <property type="match status" value="1"/>
</dbReference>
<dbReference type="RefSeq" id="WP_115308058.1">
    <property type="nucleotide sequence ID" value="NZ_CP091516.1"/>
</dbReference>
<keyword evidence="3" id="KW-1185">Reference proteome</keyword>
<gene>
    <name evidence="2" type="ORF">NCTC13336_01063</name>
</gene>
<evidence type="ECO:0000313" key="2">
    <source>
        <dbReference type="EMBL" id="STR00839.1"/>
    </source>
</evidence>
<organism evidence="2 3">
    <name type="scientific">Kingella potus</name>
    <dbReference type="NCBI Taxonomy" id="265175"/>
    <lineage>
        <taxon>Bacteria</taxon>
        <taxon>Pseudomonadati</taxon>
        <taxon>Pseudomonadota</taxon>
        <taxon>Betaproteobacteria</taxon>
        <taxon>Neisseriales</taxon>
        <taxon>Neisseriaceae</taxon>
        <taxon>Kingella</taxon>
    </lineage>
</organism>
<protein>
    <submittedName>
        <fullName evidence="2">Uncharacterized protein conserved in bacteria</fullName>
    </submittedName>
</protein>
<dbReference type="OrthoDB" id="9802771at2"/>
<sequence length="143" mass="14928">MAIMQLAENLYIAPQLGEADAAEAARLGIRSVICNRPNGEETHQPDYEQVKSWLAAAGITETAWQPVTAPTITLRDGQAFRLLAAASDQPVLAYCRSGTRSALLWAYGAVANGTSVADALAAAARAGVDLSKFAAGLEQAAGR</sequence>